<comment type="caution">
    <text evidence="1">The sequence shown here is derived from an EMBL/GenBank/DDBJ whole genome shotgun (WGS) entry which is preliminary data.</text>
</comment>
<evidence type="ECO:0000313" key="1">
    <source>
        <dbReference type="EMBL" id="RVW91644.1"/>
    </source>
</evidence>
<sequence>MVFSTCSKHFIQFQKLFPGSGFPGKTYIVSGRLKQEIPVLHLLTGAAVAFANLWREWRRTVPQTTPSARFLPIDDASGQLNPSQHYLMKQHDLVPKLECHVHIAAWAVPAWWEWYTPETETSQGLWPNLISHGP</sequence>
<reference evidence="1 2" key="1">
    <citation type="journal article" date="2018" name="PLoS Genet.">
        <title>Population sequencing reveals clonal diversity and ancestral inbreeding in the grapevine cultivar Chardonnay.</title>
        <authorList>
            <person name="Roach M.J."/>
            <person name="Johnson D.L."/>
            <person name="Bohlmann J."/>
            <person name="van Vuuren H.J."/>
            <person name="Jones S.J."/>
            <person name="Pretorius I.S."/>
            <person name="Schmidt S.A."/>
            <person name="Borneman A.R."/>
        </authorList>
    </citation>
    <scope>NUCLEOTIDE SEQUENCE [LARGE SCALE GENOMIC DNA]</scope>
    <source>
        <strain evidence="2">cv. Chardonnay</strain>
        <tissue evidence="1">Leaf</tissue>
    </source>
</reference>
<evidence type="ECO:0000313" key="2">
    <source>
        <dbReference type="Proteomes" id="UP000288805"/>
    </source>
</evidence>
<gene>
    <name evidence="1" type="ORF">CK203_024169</name>
</gene>
<dbReference type="EMBL" id="QGNW01000143">
    <property type="protein sequence ID" value="RVW91644.1"/>
    <property type="molecule type" value="Genomic_DNA"/>
</dbReference>
<organism evidence="1 2">
    <name type="scientific">Vitis vinifera</name>
    <name type="common">Grape</name>
    <dbReference type="NCBI Taxonomy" id="29760"/>
    <lineage>
        <taxon>Eukaryota</taxon>
        <taxon>Viridiplantae</taxon>
        <taxon>Streptophyta</taxon>
        <taxon>Embryophyta</taxon>
        <taxon>Tracheophyta</taxon>
        <taxon>Spermatophyta</taxon>
        <taxon>Magnoliopsida</taxon>
        <taxon>eudicotyledons</taxon>
        <taxon>Gunneridae</taxon>
        <taxon>Pentapetalae</taxon>
        <taxon>rosids</taxon>
        <taxon>Vitales</taxon>
        <taxon>Vitaceae</taxon>
        <taxon>Viteae</taxon>
        <taxon>Vitis</taxon>
    </lineage>
</organism>
<accession>A0A438I4L3</accession>
<protein>
    <submittedName>
        <fullName evidence="1">Uncharacterized protein</fullName>
    </submittedName>
</protein>
<dbReference type="AlphaFoldDB" id="A0A438I4L3"/>
<proteinExistence type="predicted"/>
<dbReference type="Proteomes" id="UP000288805">
    <property type="component" value="Unassembled WGS sequence"/>
</dbReference>
<name>A0A438I4L3_VITVI</name>